<dbReference type="Gene3D" id="3.30.700.10">
    <property type="entry name" value="Glycoprotein, Type 4 Pilin"/>
    <property type="match status" value="1"/>
</dbReference>
<organism evidence="2 3">
    <name type="scientific">Candidatus Roizmanbacteria bacterium RIFCSPLOWO2_01_FULL_38_12</name>
    <dbReference type="NCBI Taxonomy" id="1802061"/>
    <lineage>
        <taxon>Bacteria</taxon>
        <taxon>Candidatus Roizmaniibacteriota</taxon>
    </lineage>
</organism>
<dbReference type="SUPFAM" id="SSF54523">
    <property type="entry name" value="Pili subunits"/>
    <property type="match status" value="1"/>
</dbReference>
<accession>A0A1F7IR78</accession>
<dbReference type="EMBL" id="MGAL01000046">
    <property type="protein sequence ID" value="OGK45863.1"/>
    <property type="molecule type" value="Genomic_DNA"/>
</dbReference>
<evidence type="ECO:0000256" key="1">
    <source>
        <dbReference type="SAM" id="Phobius"/>
    </source>
</evidence>
<dbReference type="InterPro" id="IPR045584">
    <property type="entry name" value="Pilin-like"/>
</dbReference>
<dbReference type="STRING" id="1802061.A3A93_00960"/>
<keyword evidence="1" id="KW-0812">Transmembrane</keyword>
<protein>
    <recommendedName>
        <fullName evidence="4">General secretion pathway GspH domain-containing protein</fullName>
    </recommendedName>
</protein>
<dbReference type="Pfam" id="PF07963">
    <property type="entry name" value="N_methyl"/>
    <property type="match status" value="1"/>
</dbReference>
<dbReference type="PROSITE" id="PS00409">
    <property type="entry name" value="PROKAR_NTER_METHYL"/>
    <property type="match status" value="1"/>
</dbReference>
<keyword evidence="1" id="KW-1133">Transmembrane helix</keyword>
<evidence type="ECO:0008006" key="4">
    <source>
        <dbReference type="Google" id="ProtNLM"/>
    </source>
</evidence>
<reference evidence="2 3" key="1">
    <citation type="journal article" date="2016" name="Nat. Commun.">
        <title>Thousands of microbial genomes shed light on interconnected biogeochemical processes in an aquifer system.</title>
        <authorList>
            <person name="Anantharaman K."/>
            <person name="Brown C.T."/>
            <person name="Hug L.A."/>
            <person name="Sharon I."/>
            <person name="Castelle C.J."/>
            <person name="Probst A.J."/>
            <person name="Thomas B.C."/>
            <person name="Singh A."/>
            <person name="Wilkins M.J."/>
            <person name="Karaoz U."/>
            <person name="Brodie E.L."/>
            <person name="Williams K.H."/>
            <person name="Hubbard S.S."/>
            <person name="Banfield J.F."/>
        </authorList>
    </citation>
    <scope>NUCLEOTIDE SEQUENCE [LARGE SCALE GENOMIC DNA]</scope>
</reference>
<proteinExistence type="predicted"/>
<gene>
    <name evidence="2" type="ORF">A3A93_00960</name>
</gene>
<comment type="caution">
    <text evidence="2">The sequence shown here is derived from an EMBL/GenBank/DDBJ whole genome shotgun (WGS) entry which is preliminary data.</text>
</comment>
<name>A0A1F7IR78_9BACT</name>
<evidence type="ECO:0000313" key="2">
    <source>
        <dbReference type="EMBL" id="OGK45863.1"/>
    </source>
</evidence>
<dbReference type="Proteomes" id="UP000177141">
    <property type="component" value="Unassembled WGS sequence"/>
</dbReference>
<keyword evidence="1" id="KW-0472">Membrane</keyword>
<dbReference type="InterPro" id="IPR012902">
    <property type="entry name" value="N_methyl_site"/>
</dbReference>
<dbReference type="AlphaFoldDB" id="A0A1F7IR78"/>
<dbReference type="NCBIfam" id="TIGR02532">
    <property type="entry name" value="IV_pilin_GFxxxE"/>
    <property type="match status" value="1"/>
</dbReference>
<evidence type="ECO:0000313" key="3">
    <source>
        <dbReference type="Proteomes" id="UP000177141"/>
    </source>
</evidence>
<sequence>MNSPVLFQNKTQTGFTLIEVLIVIAITALLALVTSPFMSRFVLQTQYNTTTDNILSSIRKAQAYAMDGKNGAVWGVCRASDNIRLYQGSCSTPVTSEDFSIPSSVTVTDLNDITFNQRGEPSSMLSISISTSIISSSIQLNISGGTNY</sequence>
<feature type="transmembrane region" description="Helical" evidence="1">
    <location>
        <begin position="12"/>
        <end position="33"/>
    </location>
</feature>